<organism evidence="2 3">
    <name type="scientific">Luteolibacter rhizosphaerae</name>
    <dbReference type="NCBI Taxonomy" id="2989719"/>
    <lineage>
        <taxon>Bacteria</taxon>
        <taxon>Pseudomonadati</taxon>
        <taxon>Verrucomicrobiota</taxon>
        <taxon>Verrucomicrobiia</taxon>
        <taxon>Verrucomicrobiales</taxon>
        <taxon>Verrucomicrobiaceae</taxon>
        <taxon>Luteolibacter</taxon>
    </lineage>
</organism>
<dbReference type="Gene3D" id="3.40.710.10">
    <property type="entry name" value="DD-peptidase/beta-lactamase superfamily"/>
    <property type="match status" value="1"/>
</dbReference>
<dbReference type="PANTHER" id="PTHR43319">
    <property type="entry name" value="BETA-LACTAMASE-RELATED"/>
    <property type="match status" value="1"/>
</dbReference>
<dbReference type="Pfam" id="PF00144">
    <property type="entry name" value="Beta-lactamase"/>
    <property type="match status" value="1"/>
</dbReference>
<proteinExistence type="predicted"/>
<dbReference type="InterPro" id="IPR001466">
    <property type="entry name" value="Beta-lactam-related"/>
</dbReference>
<dbReference type="SUPFAM" id="SSF56601">
    <property type="entry name" value="beta-lactamase/transpeptidase-like"/>
    <property type="match status" value="1"/>
</dbReference>
<name>A0ABT3FXF8_9BACT</name>
<keyword evidence="3" id="KW-1185">Reference proteome</keyword>
<dbReference type="RefSeq" id="WP_264510197.1">
    <property type="nucleotide sequence ID" value="NZ_JAPDDR010000001.1"/>
</dbReference>
<evidence type="ECO:0000259" key="1">
    <source>
        <dbReference type="Pfam" id="PF00144"/>
    </source>
</evidence>
<evidence type="ECO:0000313" key="2">
    <source>
        <dbReference type="EMBL" id="MCW1912107.1"/>
    </source>
</evidence>
<dbReference type="Proteomes" id="UP001165653">
    <property type="component" value="Unassembled WGS sequence"/>
</dbReference>
<gene>
    <name evidence="2" type="ORF">OJ996_00890</name>
</gene>
<feature type="domain" description="Beta-lactamase-related" evidence="1">
    <location>
        <begin position="14"/>
        <end position="357"/>
    </location>
</feature>
<evidence type="ECO:0000313" key="3">
    <source>
        <dbReference type="Proteomes" id="UP001165653"/>
    </source>
</evidence>
<dbReference type="InterPro" id="IPR052907">
    <property type="entry name" value="Beta-lactamase/esterase"/>
</dbReference>
<protein>
    <submittedName>
        <fullName evidence="2">Beta-lactamase family protein</fullName>
    </submittedName>
</protein>
<dbReference type="EMBL" id="JAPDDR010000001">
    <property type="protein sequence ID" value="MCW1912107.1"/>
    <property type="molecule type" value="Genomic_DNA"/>
</dbReference>
<dbReference type="InterPro" id="IPR012338">
    <property type="entry name" value="Beta-lactam/transpept-like"/>
</dbReference>
<accession>A0ABT3FXF8</accession>
<comment type="caution">
    <text evidence="2">The sequence shown here is derived from an EMBL/GenBank/DDBJ whole genome shotgun (WGS) entry which is preliminary data.</text>
</comment>
<dbReference type="PANTHER" id="PTHR43319:SF3">
    <property type="entry name" value="BETA-LACTAMASE-RELATED DOMAIN-CONTAINING PROTEIN"/>
    <property type="match status" value="1"/>
</dbReference>
<reference evidence="2" key="1">
    <citation type="submission" date="2022-10" db="EMBL/GenBank/DDBJ databases">
        <title>Luteolibacter sp. GHJ8, whole genome shotgun sequencing project.</title>
        <authorList>
            <person name="Zhao G."/>
            <person name="Shen L."/>
        </authorList>
    </citation>
    <scope>NUCLEOTIDE SEQUENCE</scope>
    <source>
        <strain evidence="2">GHJ8</strain>
    </source>
</reference>
<sequence>MSPSALGELLAIFEENFRSRGELGASVSVWWRGEEILSHGQGWCEKERQRPWTTQTLVPVYSATKGPSAATLLLVLDERGMGPETPVREVWPGFPLAEASFAHLLSHQCGLAALDQKAQIWDHAEVIAAVEAQAPAWRPGQGHGYHPRTFGALVEEPVRRLTGRRLGEVWREKIAAPLGLEFWIGLPESEWPRVARLYPGKAAAEDMQGGFYREFNAPGSLVRRAFDSPRGLRSVQDMNDPAAWSAGLAAMGSVGTASALAKFYQAAIGAIESPLTENVRRALAQVRISGDDKVLIQPTAFSCGCQLDPLDAAGTKLRQLYGPSTRAFGHPGAGGSHALGDPDSGISFAYVMNQMELSVLPGRKSVAMVDALFGD</sequence>